<reference evidence="3" key="2">
    <citation type="submission" date="2021-11" db="EMBL/GenBank/DDBJ databases">
        <authorList>
            <person name="Gilroy R."/>
        </authorList>
    </citation>
    <scope>NUCLEOTIDE SEQUENCE</scope>
    <source>
        <strain evidence="3">150</strain>
    </source>
</reference>
<dbReference type="EMBL" id="JAJJVO010000096">
    <property type="protein sequence ID" value="MCC9273896.1"/>
    <property type="molecule type" value="Genomic_DNA"/>
</dbReference>
<dbReference type="InterPro" id="IPR006189">
    <property type="entry name" value="CHASE_dom"/>
</dbReference>
<dbReference type="InterPro" id="IPR043128">
    <property type="entry name" value="Rev_trsase/Diguanyl_cyclase"/>
</dbReference>
<dbReference type="SUPFAM" id="SSF55073">
    <property type="entry name" value="Nucleotide cyclase"/>
    <property type="match status" value="1"/>
</dbReference>
<dbReference type="InterPro" id="IPR052163">
    <property type="entry name" value="DGC-Regulatory_Protein"/>
</dbReference>
<protein>
    <submittedName>
        <fullName evidence="3">Sensor domain-containing diguanylate cyclase</fullName>
    </submittedName>
</protein>
<evidence type="ECO:0000259" key="2">
    <source>
        <dbReference type="PROSITE" id="PS50887"/>
    </source>
</evidence>
<feature type="domain" description="GGDEF" evidence="2">
    <location>
        <begin position="233"/>
        <end position="367"/>
    </location>
</feature>
<dbReference type="InterPro" id="IPR029787">
    <property type="entry name" value="Nucleotide_cyclase"/>
</dbReference>
<evidence type="ECO:0000313" key="3">
    <source>
        <dbReference type="EMBL" id="MCC9273896.1"/>
    </source>
</evidence>
<sequence>AEMILEKHDSIENIAVAPDGVVQYIYPDGQNQLAVGHDLIKDPQRYPYIKKAINERSTVIQGPVEAIQGGIFLFNRKAIFMTENGQERFWGLCVVTINFDKLMANSGITLDDEEYLLALNVPAVVGENDFFWGDSTIIEKEAISHPISIGDQEWELFIYPRIGWTDNESNWFGIEAADGLYVQLSIILFIFVLWHLNRYAQQAEAAKVDLLTGTLNKNTFKKYVVRNLKKKKNRQALIIIDINKFKAINDTYGHLAGDRVIKEMAHRLTKVLRGKDLVSRWGGDEFVVYVDDLESQCDIEKIIKRIHREVAHPFQIDETLIQVDVSTGYACYPDDGTHYQELYKKADHKMYANKALSEETQYSNFYEI</sequence>
<dbReference type="NCBIfam" id="TIGR00254">
    <property type="entry name" value="GGDEF"/>
    <property type="match status" value="1"/>
</dbReference>
<dbReference type="Pfam" id="PF03924">
    <property type="entry name" value="CHASE"/>
    <property type="match status" value="1"/>
</dbReference>
<dbReference type="PANTHER" id="PTHR46663">
    <property type="entry name" value="DIGUANYLATE CYCLASE DGCT-RELATED"/>
    <property type="match status" value="1"/>
</dbReference>
<feature type="non-terminal residue" evidence="3">
    <location>
        <position position="1"/>
    </location>
</feature>
<comment type="caution">
    <text evidence="3">The sequence shown here is derived from an EMBL/GenBank/DDBJ whole genome shotgun (WGS) entry which is preliminary data.</text>
</comment>
<dbReference type="GO" id="GO:0003824">
    <property type="term" value="F:catalytic activity"/>
    <property type="evidence" value="ECO:0007669"/>
    <property type="project" value="UniProtKB-ARBA"/>
</dbReference>
<dbReference type="AlphaFoldDB" id="A0A9E3ZW90"/>
<dbReference type="SMART" id="SM00267">
    <property type="entry name" value="GGDEF"/>
    <property type="match status" value="1"/>
</dbReference>
<dbReference type="PANTHER" id="PTHR46663:SF2">
    <property type="entry name" value="GGDEF DOMAIN-CONTAINING PROTEIN"/>
    <property type="match status" value="1"/>
</dbReference>
<dbReference type="Gene3D" id="3.30.70.270">
    <property type="match status" value="1"/>
</dbReference>
<dbReference type="CDD" id="cd01949">
    <property type="entry name" value="GGDEF"/>
    <property type="match status" value="1"/>
</dbReference>
<evidence type="ECO:0000313" key="4">
    <source>
        <dbReference type="Proteomes" id="UP000813384"/>
    </source>
</evidence>
<name>A0A9E3ZW90_9ENTE</name>
<dbReference type="SMART" id="SM01079">
    <property type="entry name" value="CHASE"/>
    <property type="match status" value="1"/>
</dbReference>
<evidence type="ECO:0000259" key="1">
    <source>
        <dbReference type="PROSITE" id="PS50839"/>
    </source>
</evidence>
<dbReference type="Pfam" id="PF00990">
    <property type="entry name" value="GGDEF"/>
    <property type="match status" value="1"/>
</dbReference>
<dbReference type="PROSITE" id="PS50839">
    <property type="entry name" value="CHASE"/>
    <property type="match status" value="1"/>
</dbReference>
<gene>
    <name evidence="3" type="ORF">K8V42_06360</name>
</gene>
<accession>A0A9E3ZW90</accession>
<dbReference type="PROSITE" id="PS50887">
    <property type="entry name" value="GGDEF"/>
    <property type="match status" value="1"/>
</dbReference>
<feature type="domain" description="CHASE" evidence="1">
    <location>
        <begin position="18"/>
        <end position="108"/>
    </location>
</feature>
<proteinExistence type="predicted"/>
<organism evidence="3 4">
    <name type="scientific">Enterococcus aquimarinus</name>
    <dbReference type="NCBI Taxonomy" id="328396"/>
    <lineage>
        <taxon>Bacteria</taxon>
        <taxon>Bacillati</taxon>
        <taxon>Bacillota</taxon>
        <taxon>Bacilli</taxon>
        <taxon>Lactobacillales</taxon>
        <taxon>Enterococcaceae</taxon>
        <taxon>Enterococcus</taxon>
    </lineage>
</organism>
<dbReference type="Proteomes" id="UP000813384">
    <property type="component" value="Unassembled WGS sequence"/>
</dbReference>
<dbReference type="InterPro" id="IPR000160">
    <property type="entry name" value="GGDEF_dom"/>
</dbReference>
<reference evidence="3" key="1">
    <citation type="journal article" date="2021" name="PeerJ">
        <title>Extensive microbial diversity within the chicken gut microbiome revealed by metagenomics and culture.</title>
        <authorList>
            <person name="Gilroy R."/>
            <person name="Ravi A."/>
            <person name="Getino M."/>
            <person name="Pursley I."/>
            <person name="Horton D.L."/>
            <person name="Alikhan N.F."/>
            <person name="Baker D."/>
            <person name="Gharbi K."/>
            <person name="Hall N."/>
            <person name="Watson M."/>
            <person name="Adriaenssens E.M."/>
            <person name="Foster-Nyarko E."/>
            <person name="Jarju S."/>
            <person name="Secka A."/>
            <person name="Antonio M."/>
            <person name="Oren A."/>
            <person name="Chaudhuri R.R."/>
            <person name="La Ragione R."/>
            <person name="Hildebrand F."/>
            <person name="Pallen M.J."/>
        </authorList>
    </citation>
    <scope>NUCLEOTIDE SEQUENCE</scope>
    <source>
        <strain evidence="3">150</strain>
    </source>
</reference>